<name>A0AAN9QVT5_CANGL</name>
<gene>
    <name evidence="2" type="ORF">VNO77_06794</name>
</gene>
<protein>
    <submittedName>
        <fullName evidence="2">Uncharacterized protein</fullName>
    </submittedName>
</protein>
<dbReference type="EMBL" id="JAYMYQ010000002">
    <property type="protein sequence ID" value="KAK7349429.1"/>
    <property type="molecule type" value="Genomic_DNA"/>
</dbReference>
<keyword evidence="1" id="KW-0812">Transmembrane</keyword>
<evidence type="ECO:0000313" key="2">
    <source>
        <dbReference type="EMBL" id="KAK7349429.1"/>
    </source>
</evidence>
<evidence type="ECO:0000313" key="3">
    <source>
        <dbReference type="Proteomes" id="UP001367508"/>
    </source>
</evidence>
<evidence type="ECO:0000256" key="1">
    <source>
        <dbReference type="SAM" id="Phobius"/>
    </source>
</evidence>
<sequence length="105" mass="12529">MIMRRRDFWKFCDSVKRIREELRETESRNLEKNSPKELRRAKRDLPRSRLNDPFIIMRVLAPWIWITTGWMTVMLVQQKGFQLEVCGHYGIGSDAGSATKFGRRQ</sequence>
<dbReference type="AlphaFoldDB" id="A0AAN9QVT5"/>
<dbReference type="Proteomes" id="UP001367508">
    <property type="component" value="Unassembled WGS sequence"/>
</dbReference>
<keyword evidence="3" id="KW-1185">Reference proteome</keyword>
<keyword evidence="1" id="KW-1133">Transmembrane helix</keyword>
<reference evidence="2 3" key="1">
    <citation type="submission" date="2024-01" db="EMBL/GenBank/DDBJ databases">
        <title>The genomes of 5 underutilized Papilionoideae crops provide insights into root nodulation and disease resistanc.</title>
        <authorList>
            <person name="Jiang F."/>
        </authorList>
    </citation>
    <scope>NUCLEOTIDE SEQUENCE [LARGE SCALE GENOMIC DNA]</scope>
    <source>
        <strain evidence="2">LVBAO_FW01</strain>
        <tissue evidence="2">Leaves</tissue>
    </source>
</reference>
<comment type="caution">
    <text evidence="2">The sequence shown here is derived from an EMBL/GenBank/DDBJ whole genome shotgun (WGS) entry which is preliminary data.</text>
</comment>
<proteinExistence type="predicted"/>
<feature type="transmembrane region" description="Helical" evidence="1">
    <location>
        <begin position="55"/>
        <end position="76"/>
    </location>
</feature>
<keyword evidence="1" id="KW-0472">Membrane</keyword>
<organism evidence="2 3">
    <name type="scientific">Canavalia gladiata</name>
    <name type="common">Sword bean</name>
    <name type="synonym">Dolichos gladiatus</name>
    <dbReference type="NCBI Taxonomy" id="3824"/>
    <lineage>
        <taxon>Eukaryota</taxon>
        <taxon>Viridiplantae</taxon>
        <taxon>Streptophyta</taxon>
        <taxon>Embryophyta</taxon>
        <taxon>Tracheophyta</taxon>
        <taxon>Spermatophyta</taxon>
        <taxon>Magnoliopsida</taxon>
        <taxon>eudicotyledons</taxon>
        <taxon>Gunneridae</taxon>
        <taxon>Pentapetalae</taxon>
        <taxon>rosids</taxon>
        <taxon>fabids</taxon>
        <taxon>Fabales</taxon>
        <taxon>Fabaceae</taxon>
        <taxon>Papilionoideae</taxon>
        <taxon>50 kb inversion clade</taxon>
        <taxon>NPAAA clade</taxon>
        <taxon>indigoferoid/millettioid clade</taxon>
        <taxon>Phaseoleae</taxon>
        <taxon>Canavalia</taxon>
    </lineage>
</organism>
<accession>A0AAN9QVT5</accession>